<dbReference type="OrthoDB" id="3527137at2759"/>
<dbReference type="Proteomes" id="UP000256690">
    <property type="component" value="Unassembled WGS sequence"/>
</dbReference>
<dbReference type="Pfam" id="PF24968">
    <property type="entry name" value="DUF7770"/>
    <property type="match status" value="1"/>
</dbReference>
<dbReference type="EMBL" id="PVWQ01000001">
    <property type="protein sequence ID" value="RDW93654.1"/>
    <property type="molecule type" value="Genomic_DNA"/>
</dbReference>
<feature type="domain" description="DUF7770" evidence="1">
    <location>
        <begin position="22"/>
        <end position="175"/>
    </location>
</feature>
<gene>
    <name evidence="2" type="ORF">DSM5745_00976</name>
</gene>
<evidence type="ECO:0000259" key="1">
    <source>
        <dbReference type="Pfam" id="PF24968"/>
    </source>
</evidence>
<comment type="caution">
    <text evidence="2">The sequence shown here is derived from an EMBL/GenBank/DDBJ whole genome shotgun (WGS) entry which is preliminary data.</text>
</comment>
<dbReference type="GeneID" id="38111346"/>
<sequence>MNSNYEDDDFNPADLEAPVEYIHICGYKNEKNAGDEDGNPPTNHWATFLQISERESVRLDMAPGYGSDGQRGKINIASKTYVCSHNAIKALTFPLRAQATVRTIIDIINSNGRDRYNFTEEWEGCRFWMSTFISDLEGSGLVAPGSANATWDAVNLYWRYPDGSERREVKHGTFY</sequence>
<reference evidence="2 3" key="1">
    <citation type="journal article" date="2018" name="IMA Fungus">
        <title>IMA Genome-F 9: Draft genome sequence of Annulohypoxylon stygium, Aspergillus mulundensis, Berkeleyomyces basicola (syn. Thielaviopsis basicola), Ceratocystis smalleyi, two Cercospora beticola strains, Coleophoma cylindrospora, Fusarium fracticaudum, Phialophora cf. hyalina, and Morchella septimelata.</title>
        <authorList>
            <person name="Wingfield B.D."/>
            <person name="Bills G.F."/>
            <person name="Dong Y."/>
            <person name="Huang W."/>
            <person name="Nel W.J."/>
            <person name="Swalarsk-Parry B.S."/>
            <person name="Vaghefi N."/>
            <person name="Wilken P.M."/>
            <person name="An Z."/>
            <person name="de Beer Z.W."/>
            <person name="De Vos L."/>
            <person name="Chen L."/>
            <person name="Duong T.A."/>
            <person name="Gao Y."/>
            <person name="Hammerbacher A."/>
            <person name="Kikkert J.R."/>
            <person name="Li Y."/>
            <person name="Li H."/>
            <person name="Li K."/>
            <person name="Li Q."/>
            <person name="Liu X."/>
            <person name="Ma X."/>
            <person name="Naidoo K."/>
            <person name="Pethybridge S.J."/>
            <person name="Sun J."/>
            <person name="Steenkamp E.T."/>
            <person name="van der Nest M.A."/>
            <person name="van Wyk S."/>
            <person name="Wingfield M.J."/>
            <person name="Xiong C."/>
            <person name="Yue Q."/>
            <person name="Zhang X."/>
        </authorList>
    </citation>
    <scope>NUCLEOTIDE SEQUENCE [LARGE SCALE GENOMIC DNA]</scope>
    <source>
        <strain evidence="2 3">DSM 5745</strain>
    </source>
</reference>
<organism evidence="2 3">
    <name type="scientific">Aspergillus mulundensis</name>
    <dbReference type="NCBI Taxonomy" id="1810919"/>
    <lineage>
        <taxon>Eukaryota</taxon>
        <taxon>Fungi</taxon>
        <taxon>Dikarya</taxon>
        <taxon>Ascomycota</taxon>
        <taxon>Pezizomycotina</taxon>
        <taxon>Eurotiomycetes</taxon>
        <taxon>Eurotiomycetidae</taxon>
        <taxon>Eurotiales</taxon>
        <taxon>Aspergillaceae</taxon>
        <taxon>Aspergillus</taxon>
        <taxon>Aspergillus subgen. Nidulantes</taxon>
    </lineage>
</organism>
<name>A0A3D8T558_9EURO</name>
<proteinExistence type="predicted"/>
<dbReference type="RefSeq" id="XP_026608837.1">
    <property type="nucleotide sequence ID" value="XM_026742992.1"/>
</dbReference>
<dbReference type="InterPro" id="IPR056672">
    <property type="entry name" value="DUF7770"/>
</dbReference>
<evidence type="ECO:0000313" key="2">
    <source>
        <dbReference type="EMBL" id="RDW93654.1"/>
    </source>
</evidence>
<dbReference type="STRING" id="1810919.A0A3D8T558"/>
<dbReference type="AlphaFoldDB" id="A0A3D8T558"/>
<accession>A0A3D8T558</accession>
<evidence type="ECO:0000313" key="3">
    <source>
        <dbReference type="Proteomes" id="UP000256690"/>
    </source>
</evidence>
<keyword evidence="3" id="KW-1185">Reference proteome</keyword>
<protein>
    <recommendedName>
        <fullName evidence="1">DUF7770 domain-containing protein</fullName>
    </recommendedName>
</protein>